<accession>A0A1S1V6U1</accession>
<name>A0A1S1V6U1_9FIRM</name>
<dbReference type="InterPro" id="IPR004089">
    <property type="entry name" value="MCPsignal_dom"/>
</dbReference>
<dbReference type="PRINTS" id="PR00260">
    <property type="entry name" value="CHEMTRNSDUCR"/>
</dbReference>
<dbReference type="PROSITE" id="PS50111">
    <property type="entry name" value="CHEMOTAXIS_TRANSDUC_2"/>
    <property type="match status" value="1"/>
</dbReference>
<dbReference type="GO" id="GO:0006935">
    <property type="term" value="P:chemotaxis"/>
    <property type="evidence" value="ECO:0007669"/>
    <property type="project" value="InterPro"/>
</dbReference>
<sequence>MIFKKRGNCDEARKIVTYVEKRLDGENVDPPVVDFDLHQYILNIFMNLLENNSQNKKYLLELLEKSSKLSEFDVEISFISKKMEGVAEELSYFSTSNMAVVEETTAGMSQVKEAIENSNSILEDITAKSDDLIRTNKENREQIDYVIKIKDNVVSDADIMADKIATLEEMSRKVDEMVEGVGSIAEQTNLLALNASIEAARAGEHGRGFAVVAEEIRKLAEDTKSKLSDMQSFTENIRVATKESTDSVNHTIASMADMSEKIDSVSKTFEESVESLETTVNGVTDLASMMQEINASTVEISQAMDTIAVDSEKINYMAKEVFDDAEETRKSSQKISDIDTEISRIIGELIKILNKGTHPIYNDDFIKSVNSAVSAHQNWVVKLKEMVDNREVKPIQSDGHKCGFGHFYHSIDLEHPELANDWKRVDPLHKELHSKADVVKDYISKGDMENAKKEYHYTENLSKQIIEILRGISSKAESMSREGEYVFKVKIDKA</sequence>
<dbReference type="AlphaFoldDB" id="A0A1S1V6U1"/>
<comment type="similarity">
    <text evidence="2">Belongs to the methyl-accepting chemotaxis (MCP) protein family.</text>
</comment>
<dbReference type="PANTHER" id="PTHR32089:SF112">
    <property type="entry name" value="LYSOZYME-LIKE PROTEIN-RELATED"/>
    <property type="match status" value="1"/>
</dbReference>
<dbReference type="SMART" id="SM00283">
    <property type="entry name" value="MA"/>
    <property type="match status" value="1"/>
</dbReference>
<reference evidence="5 6" key="1">
    <citation type="submission" date="2016-09" db="EMBL/GenBank/DDBJ databases">
        <title>Genome sequence of Eubacterium angustum.</title>
        <authorList>
            <person name="Poehlein A."/>
            <person name="Daniel R."/>
        </authorList>
    </citation>
    <scope>NUCLEOTIDE SEQUENCE [LARGE SCALE GENOMIC DNA]</scope>
    <source>
        <strain evidence="5 6">DSM 1989</strain>
    </source>
</reference>
<dbReference type="PANTHER" id="PTHR32089">
    <property type="entry name" value="METHYL-ACCEPTING CHEMOTAXIS PROTEIN MCPB"/>
    <property type="match status" value="1"/>
</dbReference>
<dbReference type="InterPro" id="IPR025991">
    <property type="entry name" value="Chemoreceptor_zinc-bind_dom"/>
</dbReference>
<evidence type="ECO:0000256" key="1">
    <source>
        <dbReference type="ARBA" id="ARBA00023224"/>
    </source>
</evidence>
<dbReference type="InterPro" id="IPR004090">
    <property type="entry name" value="Chemotax_Me-accpt_rcpt"/>
</dbReference>
<evidence type="ECO:0000256" key="2">
    <source>
        <dbReference type="ARBA" id="ARBA00029447"/>
    </source>
</evidence>
<dbReference type="RefSeq" id="WP_071062172.1">
    <property type="nucleotide sequence ID" value="NZ_MKIE01000003.1"/>
</dbReference>
<dbReference type="Proteomes" id="UP000180254">
    <property type="component" value="Unassembled WGS sequence"/>
</dbReference>
<proteinExistence type="inferred from homology"/>
<evidence type="ECO:0000256" key="3">
    <source>
        <dbReference type="PROSITE-ProRule" id="PRU00284"/>
    </source>
</evidence>
<dbReference type="Pfam" id="PF00015">
    <property type="entry name" value="MCPsignal"/>
    <property type="match status" value="1"/>
</dbReference>
<keyword evidence="1 3" id="KW-0807">Transducer</keyword>
<dbReference type="Gene3D" id="1.20.120.30">
    <property type="entry name" value="Aspartate receptor, ligand-binding domain"/>
    <property type="match status" value="1"/>
</dbReference>
<feature type="domain" description="Methyl-accepting transducer" evidence="4">
    <location>
        <begin position="72"/>
        <end position="308"/>
    </location>
</feature>
<dbReference type="Gene3D" id="1.10.287.950">
    <property type="entry name" value="Methyl-accepting chemotaxis protein"/>
    <property type="match status" value="1"/>
</dbReference>
<protein>
    <submittedName>
        <fullName evidence="5">Methyl-accepting chemotaxis protein 4</fullName>
    </submittedName>
</protein>
<evidence type="ECO:0000313" key="5">
    <source>
        <dbReference type="EMBL" id="OHW62366.1"/>
    </source>
</evidence>
<dbReference type="Pfam" id="PF13682">
    <property type="entry name" value="CZB"/>
    <property type="match status" value="1"/>
</dbReference>
<comment type="caution">
    <text evidence="5">The sequence shown here is derived from an EMBL/GenBank/DDBJ whole genome shotgun (WGS) entry which is preliminary data.</text>
</comment>
<evidence type="ECO:0000259" key="4">
    <source>
        <dbReference type="PROSITE" id="PS50111"/>
    </source>
</evidence>
<dbReference type="SUPFAM" id="SSF58104">
    <property type="entry name" value="Methyl-accepting chemotaxis protein (MCP) signaling domain"/>
    <property type="match status" value="1"/>
</dbReference>
<keyword evidence="6" id="KW-1185">Reference proteome</keyword>
<dbReference type="GO" id="GO:0007165">
    <property type="term" value="P:signal transduction"/>
    <property type="evidence" value="ECO:0007669"/>
    <property type="project" value="UniProtKB-KW"/>
</dbReference>
<gene>
    <name evidence="5" type="primary">mcp4_2</name>
    <name evidence="5" type="ORF">EUAN_09290</name>
</gene>
<organism evidence="5 6">
    <name type="scientific">Andreesenia angusta</name>
    <dbReference type="NCBI Taxonomy" id="39480"/>
    <lineage>
        <taxon>Bacteria</taxon>
        <taxon>Bacillati</taxon>
        <taxon>Bacillota</taxon>
        <taxon>Tissierellia</taxon>
        <taxon>Tissierellales</taxon>
        <taxon>Gottschalkiaceae</taxon>
        <taxon>Andreesenia</taxon>
    </lineage>
</organism>
<dbReference type="GO" id="GO:0004888">
    <property type="term" value="F:transmembrane signaling receptor activity"/>
    <property type="evidence" value="ECO:0007669"/>
    <property type="project" value="InterPro"/>
</dbReference>
<dbReference type="STRING" id="39480.EUAN_09290"/>
<dbReference type="OrthoDB" id="9816519at2"/>
<evidence type="ECO:0000313" key="6">
    <source>
        <dbReference type="Proteomes" id="UP000180254"/>
    </source>
</evidence>
<dbReference type="GO" id="GO:0016020">
    <property type="term" value="C:membrane"/>
    <property type="evidence" value="ECO:0007669"/>
    <property type="project" value="InterPro"/>
</dbReference>
<dbReference type="EMBL" id="MKIE01000003">
    <property type="protein sequence ID" value="OHW62366.1"/>
    <property type="molecule type" value="Genomic_DNA"/>
</dbReference>